<proteinExistence type="predicted"/>
<reference evidence="1" key="1">
    <citation type="submission" date="2020-09" db="EMBL/GenBank/DDBJ databases">
        <title>Comparative genome analyses of four rice-infecting Rhizoctonia solani isolates reveal extensive enrichment of homogalacturonan modification genes.</title>
        <authorList>
            <person name="Lee D.-Y."/>
            <person name="Jeon J."/>
            <person name="Kim K.-T."/>
            <person name="Cheong K."/>
            <person name="Song H."/>
            <person name="Choi G."/>
            <person name="Ko J."/>
            <person name="Opiyo S.O."/>
            <person name="Zuo S."/>
            <person name="Madhav S."/>
            <person name="Lee Y.-H."/>
            <person name="Wang G.-L."/>
        </authorList>
    </citation>
    <scope>NUCLEOTIDE SEQUENCE</scope>
    <source>
        <strain evidence="1">AG1-IA YN-7</strain>
    </source>
</reference>
<sequence length="370" mass="41767">MSFRSGPSYAPSNASAIQARGSLGVKPGSPIRIQCGYPAHVGNPLYSWYSRLPSRLIHKMQLRKEHAAPFFHEYIVFSIFDSQKYFRLERRQLPTEEIPLDCLAKQGVVAHDSIEETNGFNDSRLGSSDCLVEIEFEVGLHILCLLRACQAIQNHQEARMYTLQRYNCYFFAQTMIFCGVSDALGPGRSAECVDQDVSSVFTPLPPLGGAPLLIRSQFRPMAIVPPKQTIPTHMPSRTAQRPSLLMCSIPSRPLESMSVTQLTGPHIRLYDVLKIKYMDKVPELPETKKSGWLANPKTQDSTWTAGKLLNGTHEALKKYLEQLVDKHSQRVERYGRLKLYDNCTSSQLAGDIISVMYQVWQVSKPKYDLV</sequence>
<gene>
    <name evidence="1" type="ORF">RHS04_07794</name>
</gene>
<accession>A0A8H7LH30</accession>
<protein>
    <submittedName>
        <fullName evidence="1">Uncharacterized protein</fullName>
    </submittedName>
</protein>
<dbReference type="AlphaFoldDB" id="A0A8H7LH30"/>
<evidence type="ECO:0000313" key="2">
    <source>
        <dbReference type="Proteomes" id="UP000650582"/>
    </source>
</evidence>
<name>A0A8H7LH30_9AGAM</name>
<dbReference type="Proteomes" id="UP000650582">
    <property type="component" value="Unassembled WGS sequence"/>
</dbReference>
<organism evidence="1 2">
    <name type="scientific">Rhizoctonia solani</name>
    <dbReference type="NCBI Taxonomy" id="456999"/>
    <lineage>
        <taxon>Eukaryota</taxon>
        <taxon>Fungi</taxon>
        <taxon>Dikarya</taxon>
        <taxon>Basidiomycota</taxon>
        <taxon>Agaricomycotina</taxon>
        <taxon>Agaricomycetes</taxon>
        <taxon>Cantharellales</taxon>
        <taxon>Ceratobasidiaceae</taxon>
        <taxon>Rhizoctonia</taxon>
    </lineage>
</organism>
<comment type="caution">
    <text evidence="1">The sequence shown here is derived from an EMBL/GenBank/DDBJ whole genome shotgun (WGS) entry which is preliminary data.</text>
</comment>
<dbReference type="EMBL" id="JACYCC010000197">
    <property type="protein sequence ID" value="KAF8672520.1"/>
    <property type="molecule type" value="Genomic_DNA"/>
</dbReference>
<evidence type="ECO:0000313" key="1">
    <source>
        <dbReference type="EMBL" id="KAF8672520.1"/>
    </source>
</evidence>